<protein>
    <submittedName>
        <fullName evidence="1">Uncharacterized protein</fullName>
    </submittedName>
</protein>
<name>A0A543FE84_9NOCA</name>
<accession>A0A543FE84</accession>
<dbReference type="EMBL" id="VFPG01000001">
    <property type="protein sequence ID" value="TQM32190.1"/>
    <property type="molecule type" value="Genomic_DNA"/>
</dbReference>
<proteinExistence type="predicted"/>
<evidence type="ECO:0000313" key="1">
    <source>
        <dbReference type="EMBL" id="TQM32190.1"/>
    </source>
</evidence>
<organism evidence="1 2">
    <name type="scientific">Nocardia bhagyanarayanae</name>
    <dbReference type="NCBI Taxonomy" id="1215925"/>
    <lineage>
        <taxon>Bacteria</taxon>
        <taxon>Bacillati</taxon>
        <taxon>Actinomycetota</taxon>
        <taxon>Actinomycetes</taxon>
        <taxon>Mycobacteriales</taxon>
        <taxon>Nocardiaceae</taxon>
        <taxon>Nocardia</taxon>
    </lineage>
</organism>
<dbReference type="AlphaFoldDB" id="A0A543FE84"/>
<evidence type="ECO:0000313" key="2">
    <source>
        <dbReference type="Proteomes" id="UP000316331"/>
    </source>
</evidence>
<gene>
    <name evidence="1" type="ORF">FB390_3868</name>
</gene>
<dbReference type="OrthoDB" id="9875684at2"/>
<comment type="caution">
    <text evidence="1">The sequence shown here is derived from an EMBL/GenBank/DDBJ whole genome shotgun (WGS) entry which is preliminary data.</text>
</comment>
<keyword evidence="2" id="KW-1185">Reference proteome</keyword>
<dbReference type="RefSeq" id="WP_141810141.1">
    <property type="nucleotide sequence ID" value="NZ_VFPG01000001.1"/>
</dbReference>
<sequence length="137" mass="14908">MITLAALTAQLDRMAEPSEHVPTIVVDVDADADPAVASALTYFDDDDDRTSVLVLHRGEVLGVLSRTAAYTLPPPPQYLRRDADLAGRAVLPGRPRWEVVALRCPQPGCTQRLGLVLYAPELPRCPVHSDAMVAEIR</sequence>
<reference evidence="1 2" key="1">
    <citation type="submission" date="2019-06" db="EMBL/GenBank/DDBJ databases">
        <title>Sequencing the genomes of 1000 actinobacteria strains.</title>
        <authorList>
            <person name="Klenk H.-P."/>
        </authorList>
    </citation>
    <scope>NUCLEOTIDE SEQUENCE [LARGE SCALE GENOMIC DNA]</scope>
    <source>
        <strain evidence="1 2">DSM 103495</strain>
    </source>
</reference>
<dbReference type="Proteomes" id="UP000316331">
    <property type="component" value="Unassembled WGS sequence"/>
</dbReference>